<feature type="region of interest" description="Disordered" evidence="1">
    <location>
        <begin position="1"/>
        <end position="35"/>
    </location>
</feature>
<reference evidence="2" key="2">
    <citation type="submission" date="2012-06" db="EMBL/GenBank/DDBJ databases">
        <authorList>
            <person name="Yu Y."/>
            <person name="Currie J."/>
            <person name="Lomeli R."/>
            <person name="Angelova A."/>
            <person name="Collura K."/>
            <person name="Wissotski M."/>
            <person name="Campos D."/>
            <person name="Kudrna D."/>
            <person name="Golser W."/>
            <person name="Ashely E."/>
            <person name="Descour A."/>
            <person name="Fernandes J."/>
            <person name="Soderlund C."/>
            <person name="Walbot V."/>
        </authorList>
    </citation>
    <scope>NUCLEOTIDE SEQUENCE</scope>
    <source>
        <strain evidence="2">B73</strain>
    </source>
</reference>
<dbReference type="EMBL" id="BT068931">
    <property type="protein sequence ID" value="ACN35828.1"/>
    <property type="molecule type" value="mRNA"/>
</dbReference>
<organism evidence="2">
    <name type="scientific">Zea mays</name>
    <name type="common">Maize</name>
    <dbReference type="NCBI Taxonomy" id="4577"/>
    <lineage>
        <taxon>Eukaryota</taxon>
        <taxon>Viridiplantae</taxon>
        <taxon>Streptophyta</taxon>
        <taxon>Embryophyta</taxon>
        <taxon>Tracheophyta</taxon>
        <taxon>Spermatophyta</taxon>
        <taxon>Magnoliopsida</taxon>
        <taxon>Liliopsida</taxon>
        <taxon>Poales</taxon>
        <taxon>Poaceae</taxon>
        <taxon>PACMAD clade</taxon>
        <taxon>Panicoideae</taxon>
        <taxon>Andropogonodae</taxon>
        <taxon>Andropogoneae</taxon>
        <taxon>Tripsacinae</taxon>
        <taxon>Zea</taxon>
    </lineage>
</organism>
<protein>
    <submittedName>
        <fullName evidence="2">Uncharacterized protein</fullName>
    </submittedName>
</protein>
<name>C0PKW2_MAIZE</name>
<evidence type="ECO:0000313" key="2">
    <source>
        <dbReference type="EMBL" id="ACN35828.1"/>
    </source>
</evidence>
<reference evidence="2" key="1">
    <citation type="journal article" date="2009" name="PLoS Genet.">
        <title>Sequencing, mapping, and analysis of 27,455 maize full-length cDNAs.</title>
        <authorList>
            <person name="Soderlund C."/>
            <person name="Descour A."/>
            <person name="Kudrna D."/>
            <person name="Bomhoff M."/>
            <person name="Boyd L."/>
            <person name="Currie J."/>
            <person name="Angelova A."/>
            <person name="Collura K."/>
            <person name="Wissotski M."/>
            <person name="Ashley E."/>
            <person name="Morrow D."/>
            <person name="Fernandes J."/>
            <person name="Walbot V."/>
            <person name="Yu Y."/>
        </authorList>
    </citation>
    <scope>NUCLEOTIDE SEQUENCE</scope>
    <source>
        <strain evidence="2">B73</strain>
    </source>
</reference>
<dbReference type="AlphaFoldDB" id="C0PKW2"/>
<evidence type="ECO:0000256" key="1">
    <source>
        <dbReference type="SAM" id="MobiDB-lite"/>
    </source>
</evidence>
<feature type="compositionally biased region" description="Basic and acidic residues" evidence="1">
    <location>
        <begin position="16"/>
        <end position="26"/>
    </location>
</feature>
<feature type="compositionally biased region" description="Basic residues" evidence="1">
    <location>
        <begin position="1"/>
        <end position="11"/>
    </location>
</feature>
<proteinExistence type="evidence at transcript level"/>
<accession>C0PKW2</accession>
<sequence>MPTTNAKKKSCIYKAEQSRAGEEEAQAKQSRRRRRSTRLCTWTTIPCTAFFCTYSNECAKTGKGGTGRRETFERHMDACIACIRSPAIGRGEGLGEAGGAGGDAALAVVQAHDAPAAVRQAAGLRVLPALHHLQQRQVQVDAQVVLGLVLHGPPLLHHGHQHVHRVPHVRPLRRLPGRAVPRQLRDHADALHCLAVAHVQGRVDRRAQLLRVLPYLAEPVRQVPGLLALAHAAVVDGRRPCYQLQQHYTEAEHVCFRRDLPGNCILRSQVPERPGKSGRHRVVPIRRIFHEPEVRHLGPEVVAEENVR</sequence>